<feature type="transmembrane region" description="Helical" evidence="1">
    <location>
        <begin position="23"/>
        <end position="46"/>
    </location>
</feature>
<evidence type="ECO:0000256" key="1">
    <source>
        <dbReference type="SAM" id="Phobius"/>
    </source>
</evidence>
<accession>A0ABT4YZA5</accession>
<sequence length="88" mass="10106">MDNKNKAEAIAKSVEKISDSKGLAAIGNSLPLVAMFMFFPLVFFAMKWDGKLHEEKQCYEFREIEKKLYKLNNCTGEMKLVNPEELSK</sequence>
<comment type="caution">
    <text evidence="2">The sequence shown here is derived from an EMBL/GenBank/DDBJ whole genome shotgun (WGS) entry which is preliminary data.</text>
</comment>
<dbReference type="Proteomes" id="UP001210678">
    <property type="component" value="Unassembled WGS sequence"/>
</dbReference>
<reference evidence="2 3" key="1">
    <citation type="submission" date="2023-01" db="EMBL/GenBank/DDBJ databases">
        <title>Vibrio sp. KJ40-1 sp.nov, isolated from marine algae.</title>
        <authorList>
            <person name="Butt M."/>
            <person name="Kim J.M.J."/>
            <person name="Jeon C.O.C."/>
        </authorList>
    </citation>
    <scope>NUCLEOTIDE SEQUENCE [LARGE SCALE GENOMIC DNA]</scope>
    <source>
        <strain evidence="2 3">KJ40-1</strain>
    </source>
</reference>
<proteinExistence type="predicted"/>
<dbReference type="EMBL" id="JAQLOI010000003">
    <property type="protein sequence ID" value="MDB1126283.1"/>
    <property type="molecule type" value="Genomic_DNA"/>
</dbReference>
<evidence type="ECO:0000313" key="2">
    <source>
        <dbReference type="EMBL" id="MDB1126283.1"/>
    </source>
</evidence>
<keyword evidence="1" id="KW-1133">Transmembrane helix</keyword>
<keyword evidence="1" id="KW-0472">Membrane</keyword>
<keyword evidence="3" id="KW-1185">Reference proteome</keyword>
<name>A0ABT4YZA5_9VIBR</name>
<organism evidence="2 3">
    <name type="scientific">Vibrio algarum</name>
    <dbReference type="NCBI Taxonomy" id="3020714"/>
    <lineage>
        <taxon>Bacteria</taxon>
        <taxon>Pseudomonadati</taxon>
        <taxon>Pseudomonadota</taxon>
        <taxon>Gammaproteobacteria</taxon>
        <taxon>Vibrionales</taxon>
        <taxon>Vibrionaceae</taxon>
        <taxon>Vibrio</taxon>
    </lineage>
</organism>
<gene>
    <name evidence="2" type="ORF">PGX00_22470</name>
</gene>
<keyword evidence="1" id="KW-0812">Transmembrane</keyword>
<evidence type="ECO:0000313" key="3">
    <source>
        <dbReference type="Proteomes" id="UP001210678"/>
    </source>
</evidence>
<protein>
    <submittedName>
        <fullName evidence="2">Uncharacterized protein</fullName>
    </submittedName>
</protein>
<dbReference type="RefSeq" id="WP_272140775.1">
    <property type="nucleotide sequence ID" value="NZ_JAQLOI010000003.1"/>
</dbReference>